<proteinExistence type="predicted"/>
<dbReference type="AlphaFoldDB" id="A0AA37Q9D2"/>
<evidence type="ECO:0008006" key="3">
    <source>
        <dbReference type="Google" id="ProtNLM"/>
    </source>
</evidence>
<dbReference type="InterPro" id="IPR015018">
    <property type="entry name" value="DUF1905"/>
</dbReference>
<comment type="caution">
    <text evidence="1">The sequence shown here is derived from an EMBL/GenBank/DDBJ whole genome shotgun (WGS) entry which is preliminary data.</text>
</comment>
<reference evidence="1" key="1">
    <citation type="submission" date="2022-08" db="EMBL/GenBank/DDBJ databases">
        <title>Draft genome sequencing of Roseisolibacter agri AW1220.</title>
        <authorList>
            <person name="Tobiishi Y."/>
            <person name="Tonouchi A."/>
        </authorList>
    </citation>
    <scope>NUCLEOTIDE SEQUENCE</scope>
    <source>
        <strain evidence="1">AW1220</strain>
    </source>
</reference>
<keyword evidence="2" id="KW-1185">Reference proteome</keyword>
<sequence length="92" mass="10123">MSVSYGGEFTAKLRRYPGKGGWTFAPVPEEYAPRVTHGWGRTPVHATVDGVTWETSVWRGKNGETLLAIPKHVRRGKGDGDAVRVAIRFTAL</sequence>
<dbReference type="Proteomes" id="UP001161325">
    <property type="component" value="Unassembled WGS sequence"/>
</dbReference>
<dbReference type="RefSeq" id="WP_284349158.1">
    <property type="nucleotide sequence ID" value="NZ_BRXS01000002.1"/>
</dbReference>
<name>A0AA37Q9D2_9BACT</name>
<dbReference type="Pfam" id="PF08922">
    <property type="entry name" value="DUF1905"/>
    <property type="match status" value="1"/>
</dbReference>
<dbReference type="InterPro" id="IPR037079">
    <property type="entry name" value="AF2212/PG0164-like_sf"/>
</dbReference>
<dbReference type="EMBL" id="BRXS01000002">
    <property type="protein sequence ID" value="GLC24711.1"/>
    <property type="molecule type" value="Genomic_DNA"/>
</dbReference>
<dbReference type="SUPFAM" id="SSF141694">
    <property type="entry name" value="AF2212/PG0164-like"/>
    <property type="match status" value="1"/>
</dbReference>
<evidence type="ECO:0000313" key="2">
    <source>
        <dbReference type="Proteomes" id="UP001161325"/>
    </source>
</evidence>
<evidence type="ECO:0000313" key="1">
    <source>
        <dbReference type="EMBL" id="GLC24711.1"/>
    </source>
</evidence>
<protein>
    <recommendedName>
        <fullName evidence="3">DUF1905 domain-containing protein</fullName>
    </recommendedName>
</protein>
<gene>
    <name evidence="1" type="ORF">rosag_12240</name>
</gene>
<organism evidence="1 2">
    <name type="scientific">Roseisolibacter agri</name>
    <dbReference type="NCBI Taxonomy" id="2014610"/>
    <lineage>
        <taxon>Bacteria</taxon>
        <taxon>Pseudomonadati</taxon>
        <taxon>Gemmatimonadota</taxon>
        <taxon>Gemmatimonadia</taxon>
        <taxon>Gemmatimonadales</taxon>
        <taxon>Gemmatimonadaceae</taxon>
        <taxon>Roseisolibacter</taxon>
    </lineage>
</organism>
<accession>A0AA37Q9D2</accession>
<dbReference type="Gene3D" id="2.40.30.100">
    <property type="entry name" value="AF2212/PG0164-like"/>
    <property type="match status" value="1"/>
</dbReference>